<keyword evidence="1" id="KW-0862">Zinc</keyword>
<keyword evidence="4" id="KW-1185">Reference proteome</keyword>
<dbReference type="InterPro" id="IPR018289">
    <property type="entry name" value="MULE_transposase_dom"/>
</dbReference>
<keyword evidence="1" id="KW-0479">Metal-binding</keyword>
<dbReference type="Pfam" id="PF10551">
    <property type="entry name" value="MULE"/>
    <property type="match status" value="1"/>
</dbReference>
<feature type="domain" description="SWIM-type" evidence="2">
    <location>
        <begin position="584"/>
        <end position="633"/>
    </location>
</feature>
<keyword evidence="1" id="KW-0863">Zinc-finger</keyword>
<dbReference type="AlphaFoldDB" id="A0ABD3I888"/>
<dbReference type="GO" id="GO:0008270">
    <property type="term" value="F:zinc ion binding"/>
    <property type="evidence" value="ECO:0007669"/>
    <property type="project" value="UniProtKB-KW"/>
</dbReference>
<comment type="caution">
    <text evidence="3">The sequence shown here is derived from an EMBL/GenBank/DDBJ whole genome shotgun (WGS) entry which is preliminary data.</text>
</comment>
<dbReference type="EMBL" id="JBJQOH010000001">
    <property type="protein sequence ID" value="KAL3699913.1"/>
    <property type="molecule type" value="Genomic_DNA"/>
</dbReference>
<evidence type="ECO:0000313" key="3">
    <source>
        <dbReference type="EMBL" id="KAL3699913.1"/>
    </source>
</evidence>
<accession>A0ABD3I888</accession>
<organism evidence="3 4">
    <name type="scientific">Riccia sorocarpa</name>
    <dbReference type="NCBI Taxonomy" id="122646"/>
    <lineage>
        <taxon>Eukaryota</taxon>
        <taxon>Viridiplantae</taxon>
        <taxon>Streptophyta</taxon>
        <taxon>Embryophyta</taxon>
        <taxon>Marchantiophyta</taxon>
        <taxon>Marchantiopsida</taxon>
        <taxon>Marchantiidae</taxon>
        <taxon>Marchantiales</taxon>
        <taxon>Ricciaceae</taxon>
        <taxon>Riccia</taxon>
    </lineage>
</organism>
<dbReference type="PANTHER" id="PTHR33977:SF1">
    <property type="entry name" value="ZINC ION BINDING PROTEIN"/>
    <property type="match status" value="1"/>
</dbReference>
<dbReference type="PANTHER" id="PTHR33977">
    <property type="entry name" value="ZINC ION BINDING PROTEIN"/>
    <property type="match status" value="1"/>
</dbReference>
<proteinExistence type="predicted"/>
<sequence length="912" mass="104247">MDELRGSPMKNRRRLHERMRLTRFDWPSEQSLVQMPEPGSFNSDVLTWFRDDAWIPKKRLNDWMRGEEGRPAHPCTFKIRATHDRQFTSGKCVVCYWCSYGSLDFRKRVHRNLTLTNVPKSGSGSRPLAQRWNLGTSTCRGCLCHFTVTYYKHSPTLCKIHRLQREHVDVKRMPCHGQVDPTARAANAIVAPKISRDLRNFVENLLRNRVQPTDILQEHKERIRKEVHSPGTVWSRDMALSLKDVLNIQQMLRRFDPGYAADDAVATLNWTKLNSEKILMYQIPSKKARRPFILAWQTNWMLGKLATLGHGSTISMDATFGTNKYGYQLYTVICFDAFQNGVPCMWFLMERHEADDLTAVLNEMKKKVNTYRMQTLQTPGEWRPSCFLTDDAKEENVALNEVFPGVPVNLCLWHVRRAWIKKLHSLVKDPFAKALMNGELGSIMYMVNEDPWQKSVDFMSKWREQRSFVQYYEKNWHSRITRWAKAYRNYPHSNQDSQGSIERWHATLKQYLRGSKKGKMSRRVVWLITMLTEKIEPFYYCAAELKQQGVIRNRIVAGLVLAAIRSAQKIPDINVIRMPAQNGTKVSLVASESRPSCLHEVMGWDTDLCSCTCGFAIQGNVCKHQIKCLLHAGYSEVELLHMLGIKWGTDAGGLQNVQPCDALGTVEIANLGLAASVLCGDESDHDQSEDCVILSATPGGDFYTPTDAEDVCPSSSKPRKVHSLADFERAIGRMYEEVCESPELCEHAYNFVTQAINQALTAKATKQLQKSTEQSTCPEPFTATAGNDRTLKRKKDFLEVFHTRRKRRQEQKAQMPEGVHRFDEDNRFKDVPTQKMTMQDELNKAAMAALAKQEEPSELVPRFNTSITSSNAKWQRECTQYKGIGSTNSGSNSTGTLSRGKAQCFPDVIILD</sequence>
<dbReference type="PROSITE" id="PS50966">
    <property type="entry name" value="ZF_SWIM"/>
    <property type="match status" value="1"/>
</dbReference>
<dbReference type="InterPro" id="IPR007527">
    <property type="entry name" value="Znf_SWIM"/>
</dbReference>
<protein>
    <recommendedName>
        <fullName evidence="2">SWIM-type domain-containing protein</fullName>
    </recommendedName>
</protein>
<gene>
    <name evidence="3" type="ORF">R1sor_017935</name>
</gene>
<evidence type="ECO:0000256" key="1">
    <source>
        <dbReference type="PROSITE-ProRule" id="PRU00325"/>
    </source>
</evidence>
<evidence type="ECO:0000313" key="4">
    <source>
        <dbReference type="Proteomes" id="UP001633002"/>
    </source>
</evidence>
<dbReference type="Proteomes" id="UP001633002">
    <property type="component" value="Unassembled WGS sequence"/>
</dbReference>
<evidence type="ECO:0000259" key="2">
    <source>
        <dbReference type="PROSITE" id="PS50966"/>
    </source>
</evidence>
<name>A0ABD3I888_9MARC</name>
<reference evidence="3 4" key="1">
    <citation type="submission" date="2024-09" db="EMBL/GenBank/DDBJ databases">
        <title>Chromosome-scale assembly of Riccia sorocarpa.</title>
        <authorList>
            <person name="Paukszto L."/>
        </authorList>
    </citation>
    <scope>NUCLEOTIDE SEQUENCE [LARGE SCALE GENOMIC DNA]</scope>
    <source>
        <strain evidence="3">LP-2024</strain>
        <tissue evidence="3">Aerial parts of the thallus</tissue>
    </source>
</reference>